<organism evidence="3 4">
    <name type="scientific">Aspergillus mulundensis</name>
    <dbReference type="NCBI Taxonomy" id="1810919"/>
    <lineage>
        <taxon>Eukaryota</taxon>
        <taxon>Fungi</taxon>
        <taxon>Dikarya</taxon>
        <taxon>Ascomycota</taxon>
        <taxon>Pezizomycotina</taxon>
        <taxon>Eurotiomycetes</taxon>
        <taxon>Eurotiomycetidae</taxon>
        <taxon>Eurotiales</taxon>
        <taxon>Aspergillaceae</taxon>
        <taxon>Aspergillus</taxon>
        <taxon>Aspergillus subgen. Nidulantes</taxon>
    </lineage>
</organism>
<protein>
    <recommendedName>
        <fullName evidence="2">Aminoglycoside phosphotransferase domain-containing protein</fullName>
    </recommendedName>
</protein>
<name>A0A3D8QVP4_9EURO</name>
<dbReference type="RefSeq" id="XP_026599948.1">
    <property type="nucleotide sequence ID" value="XM_026751600.1"/>
</dbReference>
<accession>A0A3D8QVP4</accession>
<dbReference type="EMBL" id="PVWQ01000013">
    <property type="protein sequence ID" value="RDW65845.1"/>
    <property type="molecule type" value="Genomic_DNA"/>
</dbReference>
<evidence type="ECO:0000259" key="2">
    <source>
        <dbReference type="Pfam" id="PF01636"/>
    </source>
</evidence>
<dbReference type="Gene3D" id="3.90.1200.10">
    <property type="match status" value="1"/>
</dbReference>
<dbReference type="Pfam" id="PF01636">
    <property type="entry name" value="APH"/>
    <property type="match status" value="1"/>
</dbReference>
<dbReference type="AlphaFoldDB" id="A0A3D8QVP4"/>
<dbReference type="PANTHER" id="PTHR21310">
    <property type="entry name" value="AMINOGLYCOSIDE PHOSPHOTRANSFERASE-RELATED-RELATED"/>
    <property type="match status" value="1"/>
</dbReference>
<keyword evidence="4" id="KW-1185">Reference proteome</keyword>
<dbReference type="PANTHER" id="PTHR21310:SF15">
    <property type="entry name" value="AMINOGLYCOSIDE PHOSPHOTRANSFERASE DOMAIN-CONTAINING PROTEIN"/>
    <property type="match status" value="1"/>
</dbReference>
<gene>
    <name evidence="3" type="ORF">DSM5745_09584</name>
</gene>
<evidence type="ECO:0000256" key="1">
    <source>
        <dbReference type="SAM" id="MobiDB-lite"/>
    </source>
</evidence>
<dbReference type="GeneID" id="38119954"/>
<feature type="compositionally biased region" description="Polar residues" evidence="1">
    <location>
        <begin position="1"/>
        <end position="14"/>
    </location>
</feature>
<dbReference type="OrthoDB" id="10003767at2759"/>
<dbReference type="Proteomes" id="UP000256690">
    <property type="component" value="Unassembled WGS sequence"/>
</dbReference>
<evidence type="ECO:0000313" key="4">
    <source>
        <dbReference type="Proteomes" id="UP000256690"/>
    </source>
</evidence>
<feature type="region of interest" description="Disordered" evidence="1">
    <location>
        <begin position="1"/>
        <end position="20"/>
    </location>
</feature>
<dbReference type="SUPFAM" id="SSF56112">
    <property type="entry name" value="Protein kinase-like (PK-like)"/>
    <property type="match status" value="1"/>
</dbReference>
<comment type="caution">
    <text evidence="3">The sequence shown here is derived from an EMBL/GenBank/DDBJ whole genome shotgun (WGS) entry which is preliminary data.</text>
</comment>
<sequence>MTTQEPQPSPSRCSSPEPVKPWEPVLEALNKEQLVLQAASLHQRLHGKASTPSIGEHMMGSFNVCFPLTFKSGLRWLIKFPFAGTKAKWDKPAISAMISEAQTMRLIKRETTIPLPEVLDFSPTISNPIGCPYIVMTYIPGIPLHTWWYEKQDGLDLETIRARRTRTLEGIAQAMVQLSKFTFSTGGSLVFNKDGSLDPTRTGPLRYWDFMEGLKNYEPGPWYKERAVSSDTKDYYTLMIDVHAPKGPYNVAVYALLRQFIAWIPEPTSGGKPFVLSHPDFNMQNMIVDENGVLQGIIDWDGVGALPRTLGNEKLPLWLTEDWNQDEYLFIANSDDEDNDEDENDAPEDYAYNRAVYIDLIEKAKRRMRRGNSPVERVWTYIKGKKVFSKKKNNICRMSLFTQNLAAAVWDPIRRQEVMSKLVRNCWVVQGGPEDYRCAGDMGSVCAAQEEDPCDTIDTMRDGFLMLLAKEGL</sequence>
<dbReference type="InterPro" id="IPR002575">
    <property type="entry name" value="Aminoglycoside_PTrfase"/>
</dbReference>
<dbReference type="InterPro" id="IPR011009">
    <property type="entry name" value="Kinase-like_dom_sf"/>
</dbReference>
<feature type="domain" description="Aminoglycoside phosphotransferase" evidence="2">
    <location>
        <begin position="99"/>
        <end position="304"/>
    </location>
</feature>
<reference evidence="3 4" key="1">
    <citation type="journal article" date="2018" name="IMA Fungus">
        <title>IMA Genome-F 9: Draft genome sequence of Annulohypoxylon stygium, Aspergillus mulundensis, Berkeleyomyces basicola (syn. Thielaviopsis basicola), Ceratocystis smalleyi, two Cercospora beticola strains, Coleophoma cylindrospora, Fusarium fracticaudum, Phialophora cf. hyalina, and Morchella septimelata.</title>
        <authorList>
            <person name="Wingfield B.D."/>
            <person name="Bills G.F."/>
            <person name="Dong Y."/>
            <person name="Huang W."/>
            <person name="Nel W.J."/>
            <person name="Swalarsk-Parry B.S."/>
            <person name="Vaghefi N."/>
            <person name="Wilken P.M."/>
            <person name="An Z."/>
            <person name="de Beer Z.W."/>
            <person name="De Vos L."/>
            <person name="Chen L."/>
            <person name="Duong T.A."/>
            <person name="Gao Y."/>
            <person name="Hammerbacher A."/>
            <person name="Kikkert J.R."/>
            <person name="Li Y."/>
            <person name="Li H."/>
            <person name="Li K."/>
            <person name="Li Q."/>
            <person name="Liu X."/>
            <person name="Ma X."/>
            <person name="Naidoo K."/>
            <person name="Pethybridge S.J."/>
            <person name="Sun J."/>
            <person name="Steenkamp E.T."/>
            <person name="van der Nest M.A."/>
            <person name="van Wyk S."/>
            <person name="Wingfield M.J."/>
            <person name="Xiong C."/>
            <person name="Yue Q."/>
            <person name="Zhang X."/>
        </authorList>
    </citation>
    <scope>NUCLEOTIDE SEQUENCE [LARGE SCALE GENOMIC DNA]</scope>
    <source>
        <strain evidence="3 4">DSM 5745</strain>
    </source>
</reference>
<dbReference type="InterPro" id="IPR051678">
    <property type="entry name" value="AGP_Transferase"/>
</dbReference>
<proteinExistence type="predicted"/>
<evidence type="ECO:0000313" key="3">
    <source>
        <dbReference type="EMBL" id="RDW65845.1"/>
    </source>
</evidence>